<protein>
    <submittedName>
        <fullName evidence="2">Spermidine/putrescine ABC transporter periplasmic spermidine/putrescine-binding protein</fullName>
    </submittedName>
</protein>
<gene>
    <name evidence="2" type="ORF">AWB64_02672</name>
</gene>
<organism evidence="2 3">
    <name type="scientific">Caballeronia sordidicola</name>
    <name type="common">Burkholderia sordidicola</name>
    <dbReference type="NCBI Taxonomy" id="196367"/>
    <lineage>
        <taxon>Bacteria</taxon>
        <taxon>Pseudomonadati</taxon>
        <taxon>Pseudomonadota</taxon>
        <taxon>Betaproteobacteria</taxon>
        <taxon>Burkholderiales</taxon>
        <taxon>Burkholderiaceae</taxon>
        <taxon>Caballeronia</taxon>
    </lineage>
</organism>
<dbReference type="OrthoDB" id="8874923at2"/>
<dbReference type="SUPFAM" id="SSF53850">
    <property type="entry name" value="Periplasmic binding protein-like II"/>
    <property type="match status" value="1"/>
</dbReference>
<accession>A0A158GES5</accession>
<evidence type="ECO:0000313" key="2">
    <source>
        <dbReference type="EMBL" id="SAL30351.1"/>
    </source>
</evidence>
<dbReference type="Gene3D" id="3.40.190.10">
    <property type="entry name" value="Periplasmic binding protein-like II"/>
    <property type="match status" value="2"/>
</dbReference>
<dbReference type="Proteomes" id="UP000054893">
    <property type="component" value="Unassembled WGS sequence"/>
</dbReference>
<name>A0A158GES5_CABSO</name>
<dbReference type="InterPro" id="IPR019546">
    <property type="entry name" value="TAT_signal_bac_arc"/>
</dbReference>
<dbReference type="InterPro" id="IPR006059">
    <property type="entry name" value="SBP"/>
</dbReference>
<dbReference type="AlphaFoldDB" id="A0A158GES5"/>
<dbReference type="RefSeq" id="WP_060819682.1">
    <property type="nucleotide sequence ID" value="NZ_FCOC02000006.1"/>
</dbReference>
<dbReference type="PROSITE" id="PS51318">
    <property type="entry name" value="TAT"/>
    <property type="match status" value="1"/>
</dbReference>
<proteinExistence type="predicted"/>
<dbReference type="PANTHER" id="PTHR30222">
    <property type="entry name" value="SPERMIDINE/PUTRESCINE-BINDING PERIPLASMIC PROTEIN"/>
    <property type="match status" value="1"/>
</dbReference>
<dbReference type="PANTHER" id="PTHR30222:SF2">
    <property type="entry name" value="ABC TRANSPORTER SUBSTRATE-BINDING PROTEIN"/>
    <property type="match status" value="1"/>
</dbReference>
<dbReference type="EMBL" id="FCOC02000006">
    <property type="protein sequence ID" value="SAL30351.1"/>
    <property type="molecule type" value="Genomic_DNA"/>
</dbReference>
<evidence type="ECO:0000256" key="1">
    <source>
        <dbReference type="ARBA" id="ARBA00022729"/>
    </source>
</evidence>
<dbReference type="Pfam" id="PF13416">
    <property type="entry name" value="SBP_bac_8"/>
    <property type="match status" value="1"/>
</dbReference>
<dbReference type="NCBIfam" id="TIGR01409">
    <property type="entry name" value="TAT_signal_seq"/>
    <property type="match status" value="1"/>
</dbReference>
<evidence type="ECO:0000313" key="3">
    <source>
        <dbReference type="Proteomes" id="UP000054893"/>
    </source>
</evidence>
<sequence>MSSSIRTSRRQFIKTTGATGLALGLPTIWTQRASAAGQLTVADNGGALGPIMRTAFYDPFEKETGIRIVNVAHESDPVTQFKLSVDSGSHIWDLAMVTPDNVLRLTGQKNYLAPLDIASSDGAGILPGMLTNNWFGFSIYGVVMAYRTDKFPKAAPAGWRDYWDTAKFPGRRALFRSPIGLFENALLADGVAPKDIYPINVERALKSLDKIHSSINVWWANGAQNTQLLQSGEVDLSDTWNARALAAISAGAPVKIVWEGTYNVDGWSIPIGTPNLKQAQQFVRFCMRADRQAQYSSLVANGPSNSNAYKLIDPARAELLPTFPRNLERLTRRDTAWWGKNFDSANEKFQEWLLNA</sequence>
<dbReference type="CDD" id="cd13589">
    <property type="entry name" value="PBP2_polyamine_RpCGA009"/>
    <property type="match status" value="1"/>
</dbReference>
<dbReference type="InterPro" id="IPR006311">
    <property type="entry name" value="TAT_signal"/>
</dbReference>
<reference evidence="2 3" key="1">
    <citation type="submission" date="2016-01" db="EMBL/GenBank/DDBJ databases">
        <authorList>
            <person name="Oliw E.H."/>
        </authorList>
    </citation>
    <scope>NUCLEOTIDE SEQUENCE [LARGE SCALE GENOMIC DNA]</scope>
    <source>
        <strain evidence="2">LMG 22029</strain>
    </source>
</reference>
<keyword evidence="1" id="KW-0732">Signal</keyword>